<accession>A0A6B0XX42</accession>
<dbReference type="EMBL" id="VXRY01000154">
    <property type="protein sequence ID" value="MXY33231.1"/>
    <property type="molecule type" value="Genomic_DNA"/>
</dbReference>
<dbReference type="FunFam" id="3.40.50.720:FF:000084">
    <property type="entry name" value="Short-chain dehydrogenase reductase"/>
    <property type="match status" value="1"/>
</dbReference>
<evidence type="ECO:0000259" key="3">
    <source>
        <dbReference type="SMART" id="SM00822"/>
    </source>
</evidence>
<dbReference type="PANTHER" id="PTHR42760">
    <property type="entry name" value="SHORT-CHAIN DEHYDROGENASES/REDUCTASES FAMILY MEMBER"/>
    <property type="match status" value="1"/>
</dbReference>
<dbReference type="AlphaFoldDB" id="A0A6B0XX42"/>
<dbReference type="InterPro" id="IPR036291">
    <property type="entry name" value="NAD(P)-bd_dom_sf"/>
</dbReference>
<evidence type="ECO:0000256" key="2">
    <source>
        <dbReference type="ARBA" id="ARBA00023002"/>
    </source>
</evidence>
<gene>
    <name evidence="4" type="ORF">F4Y60_03895</name>
</gene>
<feature type="domain" description="Ketoreductase" evidence="3">
    <location>
        <begin position="18"/>
        <end position="190"/>
    </location>
</feature>
<dbReference type="InterPro" id="IPR002347">
    <property type="entry name" value="SDR_fam"/>
</dbReference>
<comment type="caution">
    <text evidence="4">The sequence shown here is derived from an EMBL/GenBank/DDBJ whole genome shotgun (WGS) entry which is preliminary data.</text>
</comment>
<reference evidence="4" key="1">
    <citation type="submission" date="2019-09" db="EMBL/GenBank/DDBJ databases">
        <title>Characterisation of the sponge microbiome using genome-centric metagenomics.</title>
        <authorList>
            <person name="Engelberts J.P."/>
            <person name="Robbins S.J."/>
            <person name="De Goeij J.M."/>
            <person name="Aranda M."/>
            <person name="Bell S.C."/>
            <person name="Webster N.S."/>
        </authorList>
    </citation>
    <scope>NUCLEOTIDE SEQUENCE</scope>
    <source>
        <strain evidence="4">SB0664_bin_43</strain>
    </source>
</reference>
<evidence type="ECO:0000313" key="4">
    <source>
        <dbReference type="EMBL" id="MXY33231.1"/>
    </source>
</evidence>
<dbReference type="Gene3D" id="3.40.50.720">
    <property type="entry name" value="NAD(P)-binding Rossmann-like Domain"/>
    <property type="match status" value="1"/>
</dbReference>
<dbReference type="SUPFAM" id="SSF51735">
    <property type="entry name" value="NAD(P)-binding Rossmann-fold domains"/>
    <property type="match status" value="1"/>
</dbReference>
<dbReference type="Pfam" id="PF13561">
    <property type="entry name" value="adh_short_C2"/>
    <property type="match status" value="1"/>
</dbReference>
<name>A0A6B0XX42_9RHOB</name>
<dbReference type="PRINTS" id="PR00080">
    <property type="entry name" value="SDRFAMILY"/>
</dbReference>
<comment type="similarity">
    <text evidence="1">Belongs to the short-chain dehydrogenases/reductases (SDR) family.</text>
</comment>
<keyword evidence="2" id="KW-0560">Oxidoreductase</keyword>
<sequence>MASRRRVYGPVSASLKDRVAIVTGGARGIGLAIARSLDDAGAHVVIGDIQPLDDAALHCHELDATDEASVAAFFARVRQDHGRPSILVNNAGILSGTPLDQLTVSEWDNVMAVNLRGPFLMARQFASCCESQDNPAIINVSSIEAFCGNPDHAAYITSKAGLNGLTVSLAVDLGPKGVRVNAIAPGWISTEMNEGYMAGVPDRAIAERQLCDLHPLGRTGSPSDIGDVAVWLASDQSRFVTGQVIQVEGGRTAKLPLPVAFNV</sequence>
<evidence type="ECO:0000256" key="1">
    <source>
        <dbReference type="ARBA" id="ARBA00006484"/>
    </source>
</evidence>
<dbReference type="SMART" id="SM00822">
    <property type="entry name" value="PKS_KR"/>
    <property type="match status" value="1"/>
</dbReference>
<organism evidence="4">
    <name type="scientific">Boseongicola sp. SB0664_bin_43</name>
    <dbReference type="NCBI Taxonomy" id="2604844"/>
    <lineage>
        <taxon>Bacteria</taxon>
        <taxon>Pseudomonadati</taxon>
        <taxon>Pseudomonadota</taxon>
        <taxon>Alphaproteobacteria</taxon>
        <taxon>Rhodobacterales</taxon>
        <taxon>Paracoccaceae</taxon>
        <taxon>Boseongicola</taxon>
    </lineage>
</organism>
<dbReference type="PANTHER" id="PTHR42760:SF133">
    <property type="entry name" value="3-OXOACYL-[ACYL-CARRIER-PROTEIN] REDUCTASE"/>
    <property type="match status" value="1"/>
</dbReference>
<dbReference type="PRINTS" id="PR00081">
    <property type="entry name" value="GDHRDH"/>
</dbReference>
<dbReference type="CDD" id="cd05233">
    <property type="entry name" value="SDR_c"/>
    <property type="match status" value="1"/>
</dbReference>
<dbReference type="InterPro" id="IPR057326">
    <property type="entry name" value="KR_dom"/>
</dbReference>
<dbReference type="GO" id="GO:0016616">
    <property type="term" value="F:oxidoreductase activity, acting on the CH-OH group of donors, NAD or NADP as acceptor"/>
    <property type="evidence" value="ECO:0007669"/>
    <property type="project" value="TreeGrafter"/>
</dbReference>
<proteinExistence type="inferred from homology"/>
<protein>
    <submittedName>
        <fullName evidence="4">SDR family oxidoreductase</fullName>
    </submittedName>
</protein>